<dbReference type="InterPro" id="IPR008949">
    <property type="entry name" value="Isoprenoid_synthase_dom_sf"/>
</dbReference>
<evidence type="ECO:0000256" key="2">
    <source>
        <dbReference type="ARBA" id="ARBA00022842"/>
    </source>
</evidence>
<dbReference type="Pfam" id="PF17186">
    <property type="entry name" value="Lipocalin_9"/>
    <property type="match status" value="1"/>
</dbReference>
<evidence type="ECO:0000313" key="5">
    <source>
        <dbReference type="Proteomes" id="UP000238762"/>
    </source>
</evidence>
<dbReference type="GO" id="GO:0046872">
    <property type="term" value="F:metal ion binding"/>
    <property type="evidence" value="ECO:0007669"/>
    <property type="project" value="UniProtKB-KW"/>
</dbReference>
<dbReference type="InterPro" id="IPR000092">
    <property type="entry name" value="Polyprenyl_synt"/>
</dbReference>
<sequence>MENQLRKNSCLGINSSPDDWPGEGPLDLKIHDLPHRSSTIEWWYVNSHLVTVDGREFSLFAAFFRSLEEVGEPTLEPVYCHSLTWALIDASEQKYYRESLLDPRTPSIALKKMEKDFQSTDPFLKKALREVLEQGKVILPDRLLKKNAEVSTEELKLDYDGNRFVKLTAECYQLKLSDREAMVSCELLLTLKKPPARHGDNGVVQGTTGEGMFYYFVPSCQVEGTLTLAGRTLEVKTAKGWYDHEFGRPEDGQNSARTKSNVAWNWIAVQLDNGYEISAYDLIDIDQDKSCGHYAIVIDPEGNWECHREFIFKPLENWSSSRTFESYPIRWLLEIPDVDLFLTVEAAFPAQEFVTIISHPGFWEGRVTITGDMKEKIVEGIGFVERSGFSKLARLEDFLKAVGQETRTSIQNLLPLSPTTVQLKKLLGSESQPHRLQGLDTQQYSKALLEPIRTIVDRGGKAWRSYAPLACIDLVGGDSSFFWDWLGVPELLHVGSLIVDDVQDRSLVRRGGPTCHHVYGEPLAINAGNVCYFLGEILLRDSQISAADKLRIYELYFDTLRAAHAGQALDLSGFSYLMPEVVERATGELLEAGILSMYRLKSGVPASASAKMGAILGGGSQEQIDRLGGFFEALGMAFQIVDDVLNLRGFENNLKSKGEDITAGKITLPVAKAMSALPLEKRQELWQKLDANLSAPDAISDVIETLETCGAIEACVEQANEVVESAWQEIDRLFPDSDIKVRLRAFSWYVLARHY</sequence>
<reference evidence="4 5" key="1">
    <citation type="submission" date="2018-02" db="EMBL/GenBank/DDBJ databases">
        <authorList>
            <person name="Cohen D.B."/>
            <person name="Kent A.D."/>
        </authorList>
    </citation>
    <scope>NUCLEOTIDE SEQUENCE [LARGE SCALE GENOMIC DNA]</scope>
    <source>
        <strain evidence="4 5">CCAP 1448/3</strain>
    </source>
</reference>
<dbReference type="Pfam" id="PF00348">
    <property type="entry name" value="polyprenyl_synt"/>
    <property type="match status" value="1"/>
</dbReference>
<protein>
    <recommendedName>
        <fullName evidence="3">AttH domain-containing protein</fullName>
    </recommendedName>
</protein>
<dbReference type="GO" id="GO:0008299">
    <property type="term" value="P:isoprenoid biosynthetic process"/>
    <property type="evidence" value="ECO:0007669"/>
    <property type="project" value="InterPro"/>
</dbReference>
<dbReference type="InterPro" id="IPR033749">
    <property type="entry name" value="Polyprenyl_synt_CS"/>
</dbReference>
<accession>A0A2T1BZT9</accession>
<dbReference type="CDD" id="cd00685">
    <property type="entry name" value="Trans_IPPS_HT"/>
    <property type="match status" value="1"/>
</dbReference>
<dbReference type="PANTHER" id="PTHR12001">
    <property type="entry name" value="GERANYLGERANYL PYROPHOSPHATE SYNTHASE"/>
    <property type="match status" value="1"/>
</dbReference>
<feature type="domain" description="AttH" evidence="3">
    <location>
        <begin position="40"/>
        <end position="247"/>
    </location>
</feature>
<dbReference type="RefSeq" id="WP_106290001.1">
    <property type="nucleotide sequence ID" value="NZ_CAWNTC010000132.1"/>
</dbReference>
<dbReference type="GO" id="GO:0004659">
    <property type="term" value="F:prenyltransferase activity"/>
    <property type="evidence" value="ECO:0007669"/>
    <property type="project" value="InterPro"/>
</dbReference>
<evidence type="ECO:0000313" key="4">
    <source>
        <dbReference type="EMBL" id="PSB01521.1"/>
    </source>
</evidence>
<dbReference type="Gene3D" id="1.10.600.10">
    <property type="entry name" value="Farnesyl Diphosphate Synthase"/>
    <property type="match status" value="1"/>
</dbReference>
<organism evidence="4 5">
    <name type="scientific">Merismopedia glauca CCAP 1448/3</name>
    <dbReference type="NCBI Taxonomy" id="1296344"/>
    <lineage>
        <taxon>Bacteria</taxon>
        <taxon>Bacillati</taxon>
        <taxon>Cyanobacteriota</taxon>
        <taxon>Cyanophyceae</taxon>
        <taxon>Synechococcales</taxon>
        <taxon>Merismopediaceae</taxon>
        <taxon>Merismopedia</taxon>
    </lineage>
</organism>
<dbReference type="Proteomes" id="UP000238762">
    <property type="component" value="Unassembled WGS sequence"/>
</dbReference>
<comment type="caution">
    <text evidence="4">The sequence shown here is derived from an EMBL/GenBank/DDBJ whole genome shotgun (WGS) entry which is preliminary data.</text>
</comment>
<dbReference type="SUPFAM" id="SSF159245">
    <property type="entry name" value="AttH-like"/>
    <property type="match status" value="1"/>
</dbReference>
<gene>
    <name evidence="4" type="ORF">C7B64_17815</name>
</gene>
<dbReference type="OrthoDB" id="9770826at2"/>
<evidence type="ECO:0000256" key="1">
    <source>
        <dbReference type="ARBA" id="ARBA00022723"/>
    </source>
</evidence>
<dbReference type="PANTHER" id="PTHR12001:SF44">
    <property type="entry name" value="GERANYLGERANYL PYROPHOSPHATE SYNTHASE"/>
    <property type="match status" value="1"/>
</dbReference>
<dbReference type="SUPFAM" id="SSF48576">
    <property type="entry name" value="Terpenoid synthases"/>
    <property type="match status" value="1"/>
</dbReference>
<proteinExistence type="predicted"/>
<name>A0A2T1BZT9_9CYAN</name>
<dbReference type="InterPro" id="IPR010791">
    <property type="entry name" value="AttH_dom"/>
</dbReference>
<dbReference type="EMBL" id="PVWJ01000102">
    <property type="protein sequence ID" value="PSB01521.1"/>
    <property type="molecule type" value="Genomic_DNA"/>
</dbReference>
<keyword evidence="1" id="KW-0479">Metal-binding</keyword>
<dbReference type="AlphaFoldDB" id="A0A2T1BZT9"/>
<dbReference type="SFLD" id="SFLDS00005">
    <property type="entry name" value="Isoprenoid_Synthase_Type_I"/>
    <property type="match status" value="1"/>
</dbReference>
<dbReference type="PROSITE" id="PS00723">
    <property type="entry name" value="POLYPRENYL_SYNTHASE_1"/>
    <property type="match status" value="1"/>
</dbReference>
<evidence type="ECO:0000259" key="3">
    <source>
        <dbReference type="Pfam" id="PF07143"/>
    </source>
</evidence>
<dbReference type="PROSITE" id="PS00444">
    <property type="entry name" value="POLYPRENYL_SYNTHASE_2"/>
    <property type="match status" value="1"/>
</dbReference>
<dbReference type="Pfam" id="PF07143">
    <property type="entry name" value="CrtC"/>
    <property type="match status" value="1"/>
</dbReference>
<keyword evidence="5" id="KW-1185">Reference proteome</keyword>
<reference evidence="4 5" key="2">
    <citation type="submission" date="2018-03" db="EMBL/GenBank/DDBJ databases">
        <title>The ancient ancestry and fast evolution of plastids.</title>
        <authorList>
            <person name="Moore K.R."/>
            <person name="Magnabosco C."/>
            <person name="Momper L."/>
            <person name="Gold D.A."/>
            <person name="Bosak T."/>
            <person name="Fournier G.P."/>
        </authorList>
    </citation>
    <scope>NUCLEOTIDE SEQUENCE [LARGE SCALE GENOMIC DNA]</scope>
    <source>
        <strain evidence="4 5">CCAP 1448/3</strain>
    </source>
</reference>
<dbReference type="InterPro" id="IPR023374">
    <property type="entry name" value="AttH-like_dom_sf"/>
</dbReference>
<dbReference type="Gene3D" id="2.40.370.10">
    <property type="entry name" value="AttH-like domain"/>
    <property type="match status" value="2"/>
</dbReference>
<keyword evidence="2" id="KW-0460">Magnesium</keyword>